<evidence type="ECO:0000256" key="1">
    <source>
        <dbReference type="ARBA" id="ARBA00022737"/>
    </source>
</evidence>
<keyword evidence="3" id="KW-0479">Metal-binding</keyword>
<feature type="domain" description="EF-hand" evidence="4">
    <location>
        <begin position="64"/>
        <end position="99"/>
    </location>
</feature>
<evidence type="ECO:0000256" key="2">
    <source>
        <dbReference type="ARBA" id="ARBA00023774"/>
    </source>
</evidence>
<evidence type="ECO:0000313" key="6">
    <source>
        <dbReference type="Proteomes" id="UP000811246"/>
    </source>
</evidence>
<dbReference type="InterPro" id="IPR002048">
    <property type="entry name" value="EF_hand_dom"/>
</dbReference>
<dbReference type="InterPro" id="IPR045198">
    <property type="entry name" value="CNBL1-10"/>
</dbReference>
<dbReference type="PROSITE" id="PS50222">
    <property type="entry name" value="EF_HAND_2"/>
    <property type="match status" value="3"/>
</dbReference>
<evidence type="ECO:0000259" key="4">
    <source>
        <dbReference type="PROSITE" id="PS50222"/>
    </source>
</evidence>
<keyword evidence="3" id="KW-0472">Membrane</keyword>
<dbReference type="FunFam" id="1.10.238.10:FF:000073">
    <property type="entry name" value="calcineurin B-like protein 3"/>
    <property type="match status" value="1"/>
</dbReference>
<feature type="domain" description="EF-hand" evidence="4">
    <location>
        <begin position="145"/>
        <end position="180"/>
    </location>
</feature>
<evidence type="ECO:0000256" key="3">
    <source>
        <dbReference type="RuleBase" id="RU369080"/>
    </source>
</evidence>
<organism evidence="5 6">
    <name type="scientific">Carya illinoinensis</name>
    <name type="common">Pecan</name>
    <dbReference type="NCBI Taxonomy" id="32201"/>
    <lineage>
        <taxon>Eukaryota</taxon>
        <taxon>Viridiplantae</taxon>
        <taxon>Streptophyta</taxon>
        <taxon>Embryophyta</taxon>
        <taxon>Tracheophyta</taxon>
        <taxon>Spermatophyta</taxon>
        <taxon>Magnoliopsida</taxon>
        <taxon>eudicotyledons</taxon>
        <taxon>Gunneridae</taxon>
        <taxon>Pentapetalae</taxon>
        <taxon>rosids</taxon>
        <taxon>fabids</taxon>
        <taxon>Fagales</taxon>
        <taxon>Juglandaceae</taxon>
        <taxon>Carya</taxon>
    </lineage>
</organism>
<accession>A0A922DQ74</accession>
<name>A0A922DQ74_CARIL</name>
<dbReference type="AlphaFoldDB" id="A0A922DQ74"/>
<dbReference type="PANTHER" id="PTHR23056:SF108">
    <property type="entry name" value="CALCINEURIN B-LIKE PROTEIN 5"/>
    <property type="match status" value="1"/>
</dbReference>
<dbReference type="EMBL" id="CM031835">
    <property type="protein sequence ID" value="KAG6688322.1"/>
    <property type="molecule type" value="Genomic_DNA"/>
</dbReference>
<proteinExistence type="inferred from homology"/>
<dbReference type="Pfam" id="PF13833">
    <property type="entry name" value="EF-hand_8"/>
    <property type="match status" value="1"/>
</dbReference>
<dbReference type="Proteomes" id="UP000811246">
    <property type="component" value="Chromosome 11"/>
</dbReference>
<feature type="domain" description="EF-hand" evidence="4">
    <location>
        <begin position="101"/>
        <end position="136"/>
    </location>
</feature>
<keyword evidence="1 3" id="KW-0677">Repeat</keyword>
<dbReference type="PANTHER" id="PTHR23056">
    <property type="entry name" value="CALCINEURIN B"/>
    <property type="match status" value="1"/>
</dbReference>
<comment type="similarity">
    <text evidence="2 3">Belongs to the calcineurin regulatory subunit family.</text>
</comment>
<sequence length="212" mass="24759">MGCICMKQRLKYEELAVLASQTLFNVTEIETLYKLFMKLSSSIVSDGVISKEEFQLGLFRNSKKQSLFADRIFQLLDSKHDGVIEFEEFVRSLSVFHPEASQEEKVAFAFQIYDIWKSGFIEREEVKEMLLEFLKDSDMFLSDDIIESIIDKTFEEADMKRDGKIDMEEWKEFVSRNPSILNNMTIPYLKDITTAFPSFLVRSDCKDDKESL</sequence>
<dbReference type="SMART" id="SM00054">
    <property type="entry name" value="EFh"/>
    <property type="match status" value="3"/>
</dbReference>
<gene>
    <name evidence="5" type="ORF">I3842_11G118900</name>
</gene>
<reference evidence="5" key="1">
    <citation type="submission" date="2021-01" db="EMBL/GenBank/DDBJ databases">
        <authorList>
            <person name="Lovell J.T."/>
            <person name="Bentley N."/>
            <person name="Bhattarai G."/>
            <person name="Jenkins J.W."/>
            <person name="Sreedasyam A."/>
            <person name="Alarcon Y."/>
            <person name="Bock C."/>
            <person name="Boston L."/>
            <person name="Carlson J."/>
            <person name="Cervantes K."/>
            <person name="Clermont K."/>
            <person name="Krom N."/>
            <person name="Kubenka K."/>
            <person name="Mamidi S."/>
            <person name="Mattison C."/>
            <person name="Monteros M."/>
            <person name="Pisani C."/>
            <person name="Plott C."/>
            <person name="Rajasekar S."/>
            <person name="Rhein H.S."/>
            <person name="Rohla C."/>
            <person name="Song M."/>
            <person name="Hilaire R.S."/>
            <person name="Shu S."/>
            <person name="Wells L."/>
            <person name="Wang X."/>
            <person name="Webber J."/>
            <person name="Heerema R.J."/>
            <person name="Klein P."/>
            <person name="Conner P."/>
            <person name="Grauke L."/>
            <person name="Grimwood J."/>
            <person name="Schmutz J."/>
            <person name="Randall J.J."/>
        </authorList>
    </citation>
    <scope>NUCLEOTIDE SEQUENCE</scope>
    <source>
        <tissue evidence="5">Leaf</tissue>
    </source>
</reference>
<comment type="function">
    <text evidence="3">Acts as a calcium sensor. CBL proteins interact with CIPK serine-threonine protein kinases. Binding of a CBL protein to the regulatory NAF domain of a CIPK protein lead to the activation of the kinase in a calcium-dependent manner.</text>
</comment>
<dbReference type="Pfam" id="PF13202">
    <property type="entry name" value="EF-hand_5"/>
    <property type="match status" value="1"/>
</dbReference>
<dbReference type="GO" id="GO:0005509">
    <property type="term" value="F:calcium ion binding"/>
    <property type="evidence" value="ECO:0007669"/>
    <property type="project" value="UniProtKB-UniRule"/>
</dbReference>
<evidence type="ECO:0000313" key="5">
    <source>
        <dbReference type="EMBL" id="KAG6688322.1"/>
    </source>
</evidence>
<comment type="subunit">
    <text evidence="3">Homodimer. Interacts with CIPK.</text>
</comment>
<comment type="subcellular location">
    <subcellularLocation>
        <location evidence="3">Membrane</location>
    </subcellularLocation>
</comment>
<dbReference type="GO" id="GO:0019900">
    <property type="term" value="F:kinase binding"/>
    <property type="evidence" value="ECO:0007669"/>
    <property type="project" value="UniProtKB-UniRule"/>
</dbReference>
<keyword evidence="3" id="KW-0106">Calcium</keyword>
<dbReference type="GO" id="GO:0016020">
    <property type="term" value="C:membrane"/>
    <property type="evidence" value="ECO:0007669"/>
    <property type="project" value="UniProtKB-SubCell"/>
</dbReference>
<protein>
    <recommendedName>
        <fullName evidence="3">Calcineurin B-like protein</fullName>
    </recommendedName>
</protein>
<dbReference type="GO" id="GO:0019722">
    <property type="term" value="P:calcium-mediated signaling"/>
    <property type="evidence" value="ECO:0007669"/>
    <property type="project" value="UniProtKB-UniRule"/>
</dbReference>
<comment type="caution">
    <text evidence="5">The sequence shown here is derived from an EMBL/GenBank/DDBJ whole genome shotgun (WGS) entry which is preliminary data.</text>
</comment>